<evidence type="ECO:0000313" key="4">
    <source>
        <dbReference type="Proteomes" id="UP000078550"/>
    </source>
</evidence>
<feature type="region of interest" description="Disordered" evidence="1">
    <location>
        <begin position="325"/>
        <end position="360"/>
    </location>
</feature>
<proteinExistence type="predicted"/>
<reference evidence="2" key="2">
    <citation type="submission" date="2016-05" db="EMBL/GenBank/DDBJ databases">
        <authorList>
            <person name="Lavstsen T."/>
            <person name="Jespersen J.S."/>
        </authorList>
    </citation>
    <scope>NUCLEOTIDE SEQUENCE [LARGE SCALE GENOMIC DNA]</scope>
</reference>
<keyword evidence="5" id="KW-1185">Reference proteome</keyword>
<dbReference type="Pfam" id="PF05795">
    <property type="entry name" value="Plasmodium_Vir"/>
    <property type="match status" value="1"/>
</dbReference>
<dbReference type="Proteomes" id="UP000078550">
    <property type="component" value="Unassembled WGS sequence"/>
</dbReference>
<name>A0A1A9AF39_PLAOA</name>
<dbReference type="EMBL" id="FLRD01000569">
    <property type="protein sequence ID" value="SBT54784.1"/>
    <property type="molecule type" value="Genomic_DNA"/>
</dbReference>
<dbReference type="EMBL" id="FLRE01002426">
    <property type="protein sequence ID" value="SBT58617.1"/>
    <property type="molecule type" value="Genomic_DNA"/>
</dbReference>
<dbReference type="Proteomes" id="UP000078555">
    <property type="component" value="Unassembled WGS sequence"/>
</dbReference>
<evidence type="ECO:0000256" key="1">
    <source>
        <dbReference type="SAM" id="MobiDB-lite"/>
    </source>
</evidence>
<accession>A0A1A9AF39</accession>
<evidence type="ECO:0000313" key="5">
    <source>
        <dbReference type="Proteomes" id="UP000078555"/>
    </source>
</evidence>
<gene>
    <name evidence="2" type="ORF">POVWA1_066990</name>
    <name evidence="3" type="ORF">POVWA2_085760</name>
</gene>
<evidence type="ECO:0000313" key="2">
    <source>
        <dbReference type="EMBL" id="SBT54784.1"/>
    </source>
</evidence>
<protein>
    <submittedName>
        <fullName evidence="2">PIR Superfamily Protein</fullName>
    </submittedName>
</protein>
<dbReference type="AlphaFoldDB" id="A0A1A9AF39"/>
<sequence>MPKNPKDADCEFFDKLTKDTFGKNEELKEYYVKIESLYNGNSICLSGQEDEVTEGEATEVIEDDQGSESDICSNNDQVYNIFSSKISDILVKLLNQSCNFSLLQHDNIKQCVYFKYWFYDKILKNIFSDVKLEDFYEALEADDKDYEDQYVRVPIIQEDREEPREEFFEQPEEEDVEELVDGNSLNSEEYDIEENEDAHEHKNQHKHRDKYYGGNNILLSLGNSNNCNIYKLNLNQIIDIKLLYDYFENYDDKTKITNVEKKIINSRYCGSFNNLIELYNKKIECKSYYSDNEFCHELEEYWNNYSHQKISTLSCNTEKSASYPQQESAYGKELQEERPTSHSPGRGASSDSSLSGDLSDTEHEGIKEVCFTYFLISPKPANCNSTTQLGCDAIGEKHTYANDERSTEFDHPHTPISSLLDKGRRYSKDSEASFLCPNGGLPENTYVHTEPDMNSQEDTGSTNTIVSSASSVLGVSALAFMLYKFTPLGSLINNRRGGMDTWDINEEGYDENLLFSSALGNTNSNNNNYSIGYYSLGNT</sequence>
<organism evidence="2 5">
    <name type="scientific">Plasmodium ovale wallikeri</name>
    <dbReference type="NCBI Taxonomy" id="864142"/>
    <lineage>
        <taxon>Eukaryota</taxon>
        <taxon>Sar</taxon>
        <taxon>Alveolata</taxon>
        <taxon>Apicomplexa</taxon>
        <taxon>Aconoidasida</taxon>
        <taxon>Haemosporida</taxon>
        <taxon>Plasmodiidae</taxon>
        <taxon>Plasmodium</taxon>
        <taxon>Plasmodium (Plasmodium)</taxon>
    </lineage>
</organism>
<feature type="compositionally biased region" description="Low complexity" evidence="1">
    <location>
        <begin position="341"/>
        <end position="358"/>
    </location>
</feature>
<reference evidence="4 5" key="1">
    <citation type="submission" date="2016-05" db="EMBL/GenBank/DDBJ databases">
        <authorList>
            <person name="Naeem Raeece"/>
        </authorList>
    </citation>
    <scope>NUCLEOTIDE SEQUENCE [LARGE SCALE GENOMIC DNA]</scope>
</reference>
<dbReference type="InterPro" id="IPR008780">
    <property type="entry name" value="Plasmodium_Vir"/>
</dbReference>
<evidence type="ECO:0000313" key="3">
    <source>
        <dbReference type="EMBL" id="SBT58617.1"/>
    </source>
</evidence>